<dbReference type="Proteomes" id="UP000095488">
    <property type="component" value="Unassembled WGS sequence"/>
</dbReference>
<organism evidence="2 3">
    <name type="scientific">Sarcina ventriculi</name>
    <name type="common">Clostridium ventriculi</name>
    <dbReference type="NCBI Taxonomy" id="1267"/>
    <lineage>
        <taxon>Bacteria</taxon>
        <taxon>Bacillati</taxon>
        <taxon>Bacillota</taxon>
        <taxon>Clostridia</taxon>
        <taxon>Eubacteriales</taxon>
        <taxon>Clostridiaceae</taxon>
        <taxon>Sarcina</taxon>
    </lineage>
</organism>
<feature type="domain" description="HD" evidence="1">
    <location>
        <begin position="45"/>
        <end position="174"/>
    </location>
</feature>
<keyword evidence="3" id="KW-1185">Reference proteome</keyword>
<comment type="caution">
    <text evidence="2">The sequence shown here is derived from an EMBL/GenBank/DDBJ whole genome shotgun (WGS) entry which is preliminary data.</text>
</comment>
<keyword evidence="2" id="KW-0378">Hydrolase</keyword>
<dbReference type="Pfam" id="PF01966">
    <property type="entry name" value="HD"/>
    <property type="match status" value="1"/>
</dbReference>
<evidence type="ECO:0000313" key="2">
    <source>
        <dbReference type="EMBL" id="CUO18811.1"/>
    </source>
</evidence>
<dbReference type="CDD" id="cd00077">
    <property type="entry name" value="HDc"/>
    <property type="match status" value="1"/>
</dbReference>
<dbReference type="RefSeq" id="WP_055260140.1">
    <property type="nucleotide sequence ID" value="NZ_CABIXL010000008.1"/>
</dbReference>
<dbReference type="GO" id="GO:0016787">
    <property type="term" value="F:hydrolase activity"/>
    <property type="evidence" value="ECO:0007669"/>
    <property type="project" value="UniProtKB-KW"/>
</dbReference>
<accession>A0ABM9UT50</accession>
<dbReference type="InterPro" id="IPR003607">
    <property type="entry name" value="HD/PDEase_dom"/>
</dbReference>
<reference evidence="2 3" key="1">
    <citation type="submission" date="2015-09" db="EMBL/GenBank/DDBJ databases">
        <authorList>
            <consortium name="Pathogen Informatics"/>
        </authorList>
    </citation>
    <scope>NUCLEOTIDE SEQUENCE [LARGE SCALE GENOMIC DNA]</scope>
    <source>
        <strain evidence="2 3">2789STDY5834858</strain>
    </source>
</reference>
<proteinExistence type="predicted"/>
<evidence type="ECO:0000313" key="3">
    <source>
        <dbReference type="Proteomes" id="UP000095488"/>
    </source>
</evidence>
<sequence length="177" mass="20780">MIYRIKQAIWAISSNFKEIDYTYINKYLDKNEIILFNKLKRSEKYHCIRVCYDCLRINSENKLNIDEVVLAKLALLHDIGKIDYGLNLIEKSILVILNKITKGALKNFSNFKSVDVYYNHGLKGKNILLREQKKNLSSNLYNDEFLNAIENHHKNINDKTFNNNILLKILLEADNIN</sequence>
<name>A0ABM9UT50_SARVE</name>
<protein>
    <submittedName>
        <fullName evidence="2">Predicted HD superfamily hydrolase</fullName>
    </submittedName>
</protein>
<evidence type="ECO:0000259" key="1">
    <source>
        <dbReference type="Pfam" id="PF01966"/>
    </source>
</evidence>
<gene>
    <name evidence="2" type="ORF">ERS852473_02158</name>
</gene>
<dbReference type="SUPFAM" id="SSF109604">
    <property type="entry name" value="HD-domain/PDEase-like"/>
    <property type="match status" value="1"/>
</dbReference>
<dbReference type="Gene3D" id="1.10.3210.10">
    <property type="entry name" value="Hypothetical protein af1432"/>
    <property type="match status" value="1"/>
</dbReference>
<dbReference type="EMBL" id="CYZR01000008">
    <property type="protein sequence ID" value="CUO18811.1"/>
    <property type="molecule type" value="Genomic_DNA"/>
</dbReference>
<dbReference type="InterPro" id="IPR006674">
    <property type="entry name" value="HD_domain"/>
</dbReference>